<name>A0AAV0ZA02_VICFA</name>
<gene>
    <name evidence="1" type="ORF">VFH_I137960</name>
</gene>
<dbReference type="AlphaFoldDB" id="A0AAV0ZA02"/>
<evidence type="ECO:0000313" key="2">
    <source>
        <dbReference type="Proteomes" id="UP001157006"/>
    </source>
</evidence>
<keyword evidence="2" id="KW-1185">Reference proteome</keyword>
<reference evidence="1 2" key="1">
    <citation type="submission" date="2023-01" db="EMBL/GenBank/DDBJ databases">
        <authorList>
            <person name="Kreplak J."/>
        </authorList>
    </citation>
    <scope>NUCLEOTIDE SEQUENCE [LARGE SCALE GENOMIC DNA]</scope>
</reference>
<organism evidence="1 2">
    <name type="scientific">Vicia faba</name>
    <name type="common">Broad bean</name>
    <name type="synonym">Faba vulgaris</name>
    <dbReference type="NCBI Taxonomy" id="3906"/>
    <lineage>
        <taxon>Eukaryota</taxon>
        <taxon>Viridiplantae</taxon>
        <taxon>Streptophyta</taxon>
        <taxon>Embryophyta</taxon>
        <taxon>Tracheophyta</taxon>
        <taxon>Spermatophyta</taxon>
        <taxon>Magnoliopsida</taxon>
        <taxon>eudicotyledons</taxon>
        <taxon>Gunneridae</taxon>
        <taxon>Pentapetalae</taxon>
        <taxon>rosids</taxon>
        <taxon>fabids</taxon>
        <taxon>Fabales</taxon>
        <taxon>Fabaceae</taxon>
        <taxon>Papilionoideae</taxon>
        <taxon>50 kb inversion clade</taxon>
        <taxon>NPAAA clade</taxon>
        <taxon>Hologalegina</taxon>
        <taxon>IRL clade</taxon>
        <taxon>Fabeae</taxon>
        <taxon>Vicia</taxon>
    </lineage>
</organism>
<sequence length="163" mass="18072">MGSERIENSFNDMGISSIGSDFGSGTGFGLTIDVNSFSTKPKGDYVLENGSPTNGFKLERGLRQGDSLSPFLFLLATERLHVLMNALVKKGMYTWYGVRAQNENGGLEVRRLKEFNLALLDKWCWRILNATESLLYKVLSAQYGEEEGYNILGVAVDLFGRGI</sequence>
<evidence type="ECO:0000313" key="1">
    <source>
        <dbReference type="EMBL" id="CAI8594368.1"/>
    </source>
</evidence>
<dbReference type="Proteomes" id="UP001157006">
    <property type="component" value="Chromosome 1S"/>
</dbReference>
<dbReference type="EMBL" id="OX451735">
    <property type="protein sequence ID" value="CAI8594368.1"/>
    <property type="molecule type" value="Genomic_DNA"/>
</dbReference>
<protein>
    <recommendedName>
        <fullName evidence="3">Reverse transcriptase</fullName>
    </recommendedName>
</protein>
<proteinExistence type="predicted"/>
<accession>A0AAV0ZA02</accession>
<evidence type="ECO:0008006" key="3">
    <source>
        <dbReference type="Google" id="ProtNLM"/>
    </source>
</evidence>